<dbReference type="OrthoDB" id="9810648at2"/>
<dbReference type="GO" id="GO:0044715">
    <property type="term" value="F:8-oxo-dGDP phosphatase activity"/>
    <property type="evidence" value="ECO:0007669"/>
    <property type="project" value="TreeGrafter"/>
</dbReference>
<keyword evidence="7" id="KW-0378">Hydrolase</keyword>
<comment type="caution">
    <text evidence="13">The sequence shown here is derived from an EMBL/GenBank/DDBJ whole genome shotgun (WGS) entry which is preliminary data.</text>
</comment>
<dbReference type="EC" id="3.6.1.55" evidence="11"/>
<dbReference type="PANTHER" id="PTHR47707">
    <property type="entry name" value="8-OXO-DGTP DIPHOSPHATASE"/>
    <property type="match status" value="1"/>
</dbReference>
<reference evidence="13 14" key="1">
    <citation type="submission" date="2018-07" db="EMBL/GenBank/DDBJ databases">
        <title>Bacillus sp. YLB-04 draft genome sequence.</title>
        <authorList>
            <person name="Yu L."/>
            <person name="Tang X."/>
        </authorList>
    </citation>
    <scope>NUCLEOTIDE SEQUENCE [LARGE SCALE GENOMIC DNA]</scope>
    <source>
        <strain evidence="13 14">YLB-04</strain>
    </source>
</reference>
<keyword evidence="5" id="KW-0479">Metal-binding</keyword>
<evidence type="ECO:0000313" key="13">
    <source>
        <dbReference type="EMBL" id="RDU38145.1"/>
    </source>
</evidence>
<name>A0A3D8GUM8_9BACI</name>
<dbReference type="RefSeq" id="WP_115450068.1">
    <property type="nucleotide sequence ID" value="NZ_QNQT01000001.1"/>
</dbReference>
<dbReference type="InterPro" id="IPR000086">
    <property type="entry name" value="NUDIX_hydrolase_dom"/>
</dbReference>
<comment type="similarity">
    <text evidence="2">Belongs to the Nudix hydrolase family.</text>
</comment>
<dbReference type="CDD" id="cd03425">
    <property type="entry name" value="NUDIX_MutT_NudA_like"/>
    <property type="match status" value="1"/>
</dbReference>
<dbReference type="InterPro" id="IPR015797">
    <property type="entry name" value="NUDIX_hydrolase-like_dom_sf"/>
</dbReference>
<keyword evidence="3" id="KW-0515">Mutator protein</keyword>
<dbReference type="GO" id="GO:0044716">
    <property type="term" value="F:8-oxo-GDP phosphatase activity"/>
    <property type="evidence" value="ECO:0007669"/>
    <property type="project" value="TreeGrafter"/>
</dbReference>
<evidence type="ECO:0000259" key="12">
    <source>
        <dbReference type="PROSITE" id="PS51462"/>
    </source>
</evidence>
<proteinExistence type="inferred from homology"/>
<evidence type="ECO:0000256" key="10">
    <source>
        <dbReference type="ARBA" id="ARBA00035861"/>
    </source>
</evidence>
<comment type="cofactor">
    <cofactor evidence="1">
        <name>Mg(2+)</name>
        <dbReference type="ChEBI" id="CHEBI:18420"/>
    </cofactor>
</comment>
<dbReference type="SUPFAM" id="SSF55811">
    <property type="entry name" value="Nudix"/>
    <property type="match status" value="1"/>
</dbReference>
<evidence type="ECO:0000256" key="1">
    <source>
        <dbReference type="ARBA" id="ARBA00001946"/>
    </source>
</evidence>
<keyword evidence="6" id="KW-0227">DNA damage</keyword>
<protein>
    <recommendedName>
        <fullName evidence="11">8-oxo-dGTP diphosphatase</fullName>
        <ecNumber evidence="11">3.6.1.55</ecNumber>
    </recommendedName>
</protein>
<evidence type="ECO:0000256" key="8">
    <source>
        <dbReference type="ARBA" id="ARBA00022842"/>
    </source>
</evidence>
<dbReference type="EMBL" id="QNQT01000001">
    <property type="protein sequence ID" value="RDU38145.1"/>
    <property type="molecule type" value="Genomic_DNA"/>
</dbReference>
<organism evidence="13 14">
    <name type="scientific">Neobacillus piezotolerans</name>
    <dbReference type="NCBI Taxonomy" id="2259171"/>
    <lineage>
        <taxon>Bacteria</taxon>
        <taxon>Bacillati</taxon>
        <taxon>Bacillota</taxon>
        <taxon>Bacilli</taxon>
        <taxon>Bacillales</taxon>
        <taxon>Bacillaceae</taxon>
        <taxon>Neobacillus</taxon>
    </lineage>
</organism>
<dbReference type="GO" id="GO:0035539">
    <property type="term" value="F:8-oxo-7,8-dihydrodeoxyguanosine triphosphate pyrophosphatase activity"/>
    <property type="evidence" value="ECO:0007669"/>
    <property type="project" value="UniProtKB-EC"/>
</dbReference>
<evidence type="ECO:0000256" key="9">
    <source>
        <dbReference type="ARBA" id="ARBA00023204"/>
    </source>
</evidence>
<feature type="domain" description="Nudix hydrolase" evidence="12">
    <location>
        <begin position="3"/>
        <end position="128"/>
    </location>
</feature>
<evidence type="ECO:0000256" key="3">
    <source>
        <dbReference type="ARBA" id="ARBA00022457"/>
    </source>
</evidence>
<dbReference type="GO" id="GO:0006281">
    <property type="term" value="P:DNA repair"/>
    <property type="evidence" value="ECO:0007669"/>
    <property type="project" value="UniProtKB-KW"/>
</dbReference>
<dbReference type="AlphaFoldDB" id="A0A3D8GUM8"/>
<evidence type="ECO:0000256" key="11">
    <source>
        <dbReference type="ARBA" id="ARBA00038905"/>
    </source>
</evidence>
<dbReference type="GO" id="GO:0006260">
    <property type="term" value="P:DNA replication"/>
    <property type="evidence" value="ECO:0007669"/>
    <property type="project" value="UniProtKB-KW"/>
</dbReference>
<dbReference type="Pfam" id="PF14815">
    <property type="entry name" value="NUDIX_4"/>
    <property type="match status" value="1"/>
</dbReference>
<keyword evidence="8" id="KW-0460">Magnesium</keyword>
<comment type="catalytic activity">
    <reaction evidence="10">
        <text>8-oxo-dGTP + H2O = 8-oxo-dGMP + diphosphate + H(+)</text>
        <dbReference type="Rhea" id="RHEA:31575"/>
        <dbReference type="ChEBI" id="CHEBI:15377"/>
        <dbReference type="ChEBI" id="CHEBI:15378"/>
        <dbReference type="ChEBI" id="CHEBI:33019"/>
        <dbReference type="ChEBI" id="CHEBI:63224"/>
        <dbReference type="ChEBI" id="CHEBI:77896"/>
        <dbReference type="EC" id="3.6.1.55"/>
    </reaction>
</comment>
<evidence type="ECO:0000256" key="5">
    <source>
        <dbReference type="ARBA" id="ARBA00022723"/>
    </source>
</evidence>
<sequence>MKKTVKVVAAIIENEQNEILCALRSPEMAIPNMWEFPGGKVEPNEDLFYALTREIEEELHCQIEPIELHNDIIHEYETFIINLIAIKCRITGGTPIPTEHSKLIWLKRENLNSLVWAPADVPAVEKLINEKSIVL</sequence>
<evidence type="ECO:0000256" key="4">
    <source>
        <dbReference type="ARBA" id="ARBA00022705"/>
    </source>
</evidence>
<dbReference type="InterPro" id="IPR047127">
    <property type="entry name" value="MutT-like"/>
</dbReference>
<evidence type="ECO:0000256" key="2">
    <source>
        <dbReference type="ARBA" id="ARBA00005582"/>
    </source>
</evidence>
<dbReference type="GO" id="GO:0008413">
    <property type="term" value="F:8-oxo-7,8-dihydroguanosine triphosphate pyrophosphatase activity"/>
    <property type="evidence" value="ECO:0007669"/>
    <property type="project" value="TreeGrafter"/>
</dbReference>
<accession>A0A3D8GUM8</accession>
<dbReference type="Gene3D" id="3.90.79.10">
    <property type="entry name" value="Nucleoside Triphosphate Pyrophosphohydrolase"/>
    <property type="match status" value="1"/>
</dbReference>
<gene>
    <name evidence="13" type="ORF">DRW41_00820</name>
</gene>
<keyword evidence="14" id="KW-1185">Reference proteome</keyword>
<evidence type="ECO:0000256" key="6">
    <source>
        <dbReference type="ARBA" id="ARBA00022763"/>
    </source>
</evidence>
<keyword evidence="4" id="KW-0235">DNA replication</keyword>
<dbReference type="InterPro" id="IPR029119">
    <property type="entry name" value="MutY_C"/>
</dbReference>
<dbReference type="GO" id="GO:0046872">
    <property type="term" value="F:metal ion binding"/>
    <property type="evidence" value="ECO:0007669"/>
    <property type="project" value="UniProtKB-KW"/>
</dbReference>
<evidence type="ECO:0000313" key="14">
    <source>
        <dbReference type="Proteomes" id="UP000257144"/>
    </source>
</evidence>
<dbReference type="PROSITE" id="PS51462">
    <property type="entry name" value="NUDIX"/>
    <property type="match status" value="1"/>
</dbReference>
<dbReference type="Proteomes" id="UP000257144">
    <property type="component" value="Unassembled WGS sequence"/>
</dbReference>
<dbReference type="PANTHER" id="PTHR47707:SF1">
    <property type="entry name" value="NUDIX HYDROLASE FAMILY PROTEIN"/>
    <property type="match status" value="1"/>
</dbReference>
<keyword evidence="9" id="KW-0234">DNA repair</keyword>
<evidence type="ECO:0000256" key="7">
    <source>
        <dbReference type="ARBA" id="ARBA00022801"/>
    </source>
</evidence>